<evidence type="ECO:0000313" key="2">
    <source>
        <dbReference type="Proteomes" id="UP001140087"/>
    </source>
</evidence>
<proteinExistence type="predicted"/>
<evidence type="ECO:0000313" key="1">
    <source>
        <dbReference type="EMBL" id="KAJ2791645.1"/>
    </source>
</evidence>
<sequence length="161" mass="17033">MTTSSQAESPRAEHGKAARRDSLGLGIVLSEESQDSEYPHATLPPGMLARQTQTSDFVGSMPALHREGGGEASLLTRIMSSLAALVSTGEDKESERGRPKSRIEDMLESYYEGQGREVPWWVHDPPPDPPVVADGRAGRGAGAGAGAETTDESQTSSVELG</sequence>
<accession>A0ACC1KLJ1</accession>
<protein>
    <submittedName>
        <fullName evidence="1">Uncharacterized protein</fullName>
    </submittedName>
</protein>
<reference evidence="1" key="1">
    <citation type="submission" date="2022-07" db="EMBL/GenBank/DDBJ databases">
        <title>Phylogenomic reconstructions and comparative analyses of Kickxellomycotina fungi.</title>
        <authorList>
            <person name="Reynolds N.K."/>
            <person name="Stajich J.E."/>
            <person name="Barry K."/>
            <person name="Grigoriev I.V."/>
            <person name="Crous P."/>
            <person name="Smith M.E."/>
        </authorList>
    </citation>
    <scope>NUCLEOTIDE SEQUENCE</scope>
    <source>
        <strain evidence="1">BCRC 34780</strain>
    </source>
</reference>
<dbReference type="EMBL" id="JANBUN010003267">
    <property type="protein sequence ID" value="KAJ2791645.1"/>
    <property type="molecule type" value="Genomic_DNA"/>
</dbReference>
<feature type="non-terminal residue" evidence="1">
    <location>
        <position position="161"/>
    </location>
</feature>
<comment type="caution">
    <text evidence="1">The sequence shown here is derived from an EMBL/GenBank/DDBJ whole genome shotgun (WGS) entry which is preliminary data.</text>
</comment>
<dbReference type="Proteomes" id="UP001140087">
    <property type="component" value="Unassembled WGS sequence"/>
</dbReference>
<keyword evidence="2" id="KW-1185">Reference proteome</keyword>
<organism evidence="1 2">
    <name type="scientific">Coemansia helicoidea</name>
    <dbReference type="NCBI Taxonomy" id="1286919"/>
    <lineage>
        <taxon>Eukaryota</taxon>
        <taxon>Fungi</taxon>
        <taxon>Fungi incertae sedis</taxon>
        <taxon>Zoopagomycota</taxon>
        <taxon>Kickxellomycotina</taxon>
        <taxon>Kickxellomycetes</taxon>
        <taxon>Kickxellales</taxon>
        <taxon>Kickxellaceae</taxon>
        <taxon>Coemansia</taxon>
    </lineage>
</organism>
<gene>
    <name evidence="1" type="ORF">H4R21_006288</name>
</gene>
<name>A0ACC1KLJ1_9FUNG</name>